<accession>A0A4S8K8Y6</accession>
<evidence type="ECO:0000313" key="1">
    <source>
        <dbReference type="EMBL" id="THU71481.1"/>
    </source>
</evidence>
<reference evidence="1 2" key="1">
    <citation type="journal article" date="2019" name="Nat. Plants">
        <title>Genome sequencing of Musa balbisiana reveals subgenome evolution and function divergence in polyploid bananas.</title>
        <authorList>
            <person name="Yao X."/>
        </authorList>
    </citation>
    <scope>NUCLEOTIDE SEQUENCE [LARGE SCALE GENOMIC DNA]</scope>
    <source>
        <strain evidence="2">cv. DH-PKW</strain>
        <tissue evidence="1">Leaves</tissue>
    </source>
</reference>
<keyword evidence="2" id="KW-1185">Reference proteome</keyword>
<dbReference type="AlphaFoldDB" id="A0A4S8K8Y6"/>
<gene>
    <name evidence="1" type="ORF">C4D60_Mb04t01880</name>
</gene>
<dbReference type="EMBL" id="PYDT01000001">
    <property type="protein sequence ID" value="THU71481.1"/>
    <property type="molecule type" value="Genomic_DNA"/>
</dbReference>
<organism evidence="1 2">
    <name type="scientific">Musa balbisiana</name>
    <name type="common">Banana</name>
    <dbReference type="NCBI Taxonomy" id="52838"/>
    <lineage>
        <taxon>Eukaryota</taxon>
        <taxon>Viridiplantae</taxon>
        <taxon>Streptophyta</taxon>
        <taxon>Embryophyta</taxon>
        <taxon>Tracheophyta</taxon>
        <taxon>Spermatophyta</taxon>
        <taxon>Magnoliopsida</taxon>
        <taxon>Liliopsida</taxon>
        <taxon>Zingiberales</taxon>
        <taxon>Musaceae</taxon>
        <taxon>Musa</taxon>
    </lineage>
</organism>
<evidence type="ECO:0000313" key="2">
    <source>
        <dbReference type="Proteomes" id="UP000317650"/>
    </source>
</evidence>
<sequence length="86" mass="10181">MVDVLYQCLVEKQAEEKTCLLLVRFMQRREVLVSVVSATRSQKVLLLLKASEELRYGRCQIQESLSFVLTENYVNDYKRLSWMVFD</sequence>
<proteinExistence type="predicted"/>
<comment type="caution">
    <text evidence="1">The sequence shown here is derived from an EMBL/GenBank/DDBJ whole genome shotgun (WGS) entry which is preliminary data.</text>
</comment>
<protein>
    <submittedName>
        <fullName evidence="1">Uncharacterized protein</fullName>
    </submittedName>
</protein>
<name>A0A4S8K8Y6_MUSBA</name>
<dbReference type="Proteomes" id="UP000317650">
    <property type="component" value="Chromosome 4"/>
</dbReference>